<accession>A0A154MVR0</accession>
<name>A0A154MVR0_9PSEU</name>
<protein>
    <recommendedName>
        <fullName evidence="6">BatC protein</fullName>
    </recommendedName>
</protein>
<dbReference type="Proteomes" id="UP000076321">
    <property type="component" value="Unassembled WGS sequence"/>
</dbReference>
<keyword evidence="5" id="KW-1185">Reference proteome</keyword>
<organism evidence="2 4">
    <name type="scientific">Amycolatopsis regifaucium</name>
    <dbReference type="NCBI Taxonomy" id="546365"/>
    <lineage>
        <taxon>Bacteria</taxon>
        <taxon>Bacillati</taxon>
        <taxon>Actinomycetota</taxon>
        <taxon>Actinomycetes</taxon>
        <taxon>Pseudonocardiales</taxon>
        <taxon>Pseudonocardiaceae</taxon>
        <taxon>Amycolatopsis</taxon>
    </lineage>
</organism>
<evidence type="ECO:0000313" key="5">
    <source>
        <dbReference type="Proteomes" id="UP000186883"/>
    </source>
</evidence>
<comment type="caution">
    <text evidence="2">The sequence shown here is derived from an EMBL/GenBank/DDBJ whole genome shotgun (WGS) entry which is preliminary data.</text>
</comment>
<reference evidence="2 4" key="1">
    <citation type="submission" date="2015-12" db="EMBL/GenBank/DDBJ databases">
        <title>Amycolatopsis regifaucium genome sequencing and assembly.</title>
        <authorList>
            <person name="Mayilraj S."/>
        </authorList>
    </citation>
    <scope>NUCLEOTIDE SEQUENCE [LARGE SCALE GENOMIC DNA]</scope>
    <source>
        <strain evidence="2 4">GY080</strain>
    </source>
</reference>
<dbReference type="EMBL" id="LQCI01000002">
    <property type="protein sequence ID" value="KZB88448.1"/>
    <property type="molecule type" value="Genomic_DNA"/>
</dbReference>
<dbReference type="RefSeq" id="WP_061983797.1">
    <property type="nucleotide sequence ID" value="NZ_FOPQ01000004.1"/>
</dbReference>
<proteinExistence type="predicted"/>
<reference evidence="3 5" key="2">
    <citation type="submission" date="2016-11" db="EMBL/GenBank/DDBJ databases">
        <title>Genome sequencing of Amycolatopsis regifaucium.</title>
        <authorList>
            <person name="Mayilraj S."/>
            <person name="Kaur N."/>
        </authorList>
    </citation>
    <scope>NUCLEOTIDE SEQUENCE [LARGE SCALE GENOMIC DNA]</scope>
    <source>
        <strain evidence="3 5">GY080</strain>
    </source>
</reference>
<feature type="region of interest" description="Disordered" evidence="1">
    <location>
        <begin position="1"/>
        <end position="69"/>
    </location>
</feature>
<sequence>MSLNDDDISTTSDKETEGPADSGASQGTPGQHDGGADGGAEGPADSGAGEGTAGQHDGGADGGADSGAS</sequence>
<evidence type="ECO:0000313" key="4">
    <source>
        <dbReference type="Proteomes" id="UP000076321"/>
    </source>
</evidence>
<evidence type="ECO:0000256" key="1">
    <source>
        <dbReference type="SAM" id="MobiDB-lite"/>
    </source>
</evidence>
<evidence type="ECO:0008006" key="6">
    <source>
        <dbReference type="Google" id="ProtNLM"/>
    </source>
</evidence>
<dbReference type="Proteomes" id="UP000186883">
    <property type="component" value="Unassembled WGS sequence"/>
</dbReference>
<dbReference type="EMBL" id="LOBU02000001">
    <property type="protein sequence ID" value="OKA11533.1"/>
    <property type="molecule type" value="Genomic_DNA"/>
</dbReference>
<gene>
    <name evidence="3" type="ORF">ATP06_0201205</name>
    <name evidence="2" type="ORF">AVL48_20810</name>
</gene>
<evidence type="ECO:0000313" key="2">
    <source>
        <dbReference type="EMBL" id="KZB88448.1"/>
    </source>
</evidence>
<feature type="compositionally biased region" description="Gly residues" evidence="1">
    <location>
        <begin position="32"/>
        <end position="41"/>
    </location>
</feature>
<dbReference type="AlphaFoldDB" id="A0A154MVR0"/>
<evidence type="ECO:0000313" key="3">
    <source>
        <dbReference type="EMBL" id="OKA11533.1"/>
    </source>
</evidence>
<dbReference type="OrthoDB" id="3701183at2"/>
<feature type="compositionally biased region" description="Gly residues" evidence="1">
    <location>
        <begin position="48"/>
        <end position="69"/>
    </location>
</feature>